<keyword evidence="2" id="KW-0106">Calcium</keyword>
<feature type="chain" id="PRO_5013110192" evidence="3">
    <location>
        <begin position="32"/>
        <end position="1109"/>
    </location>
</feature>
<dbReference type="SUPFAM" id="SSF53300">
    <property type="entry name" value="vWA-like"/>
    <property type="match status" value="1"/>
</dbReference>
<keyword evidence="1" id="KW-0479">Metal-binding</keyword>
<dbReference type="AlphaFoldDB" id="A0A1M5HWE1"/>
<evidence type="ECO:0000313" key="5">
    <source>
        <dbReference type="EMBL" id="SHG20182.1"/>
    </source>
</evidence>
<dbReference type="OrthoDB" id="7156875at2"/>
<dbReference type="InterPro" id="IPR002035">
    <property type="entry name" value="VWF_A"/>
</dbReference>
<sequence length="1109" mass="117022">MKKTKQPNSNMNAILFAALGFSATLSTCVSAAEVDISDVPLTSVGKTQPNLMILLDSSANMGDIRLSEAAQAATDVVSRVQNMRVGVAQIGDVDDTGAHILRGLTSVNAEGTRQEAITKIGDVRDQGAGGAAPLAEALLSIGRYFVEGYDSAFLTLHPDGSAQTAIASEVLGTGPAYGSGVSEPNSEAPAIEQYCQKNFIVTLTAGLPSEDIDIAGNEYIRDYDRDCEGSDPACVFDMKGGVPYDDNRSDYLDDVALALNDINLRPGLVNPDDASHKNNVISYFVGFADEGEEGYQLLADAGRNGTGGTGEKGYWQISGAASLANAMSEIADTISSVAGSQSSVAFNSTSLEAGSVIYSARYDTADFSGRLFAHSLDPQTGRMVNTPLWEASQMLAGEGSSGRQIITLRGGTGVPFDFSSLYGSEQSYGISVNLNRLDINEATVSLMISGSPIASTSTGNTLSAITNDIDGDITVVCDNCSVSTQVQITSASIGGVEKTLTDVILTANGASYSLNSVSESVTATYTRHRLDLEKNAVADSRDDQWRSRLNYIRGDTTNEGADDFRRRGTIAGGSTNLLGDIVHSAPIYVGEPQLGLTVNNYQNFLNGKKDRTPMVYVGANDGMLHAFNASSGEEEFAYVPALLLNGERYKGLHALTSSAYSHKYYVDLTPTVSDVFADLDGTGSQWNTVLIGGLRGGGKGYFALNVTDPSEFTNAENNADDIVLWEFDGATNATDLGLGFSEAKIAQLNNGKWAAIFGNGYNSGNGMAGLFIIYIEDGVDGSWDPGDWKFISTNSGSSDTPNGLSTPRLVDLNGDGKVDRAYAGDLHGNMWAFDLCDAQNDGSCSSFDTDWSVDYSGNPLFSVGNGEANNAITAAPLVARNTSVQGGVLPNVLVMFGTGQYLNQGDLWDAAGGAFYVVWDKGNSALDTDDLVERALDTADGTRRISESTSGQIDWSTKYGWYMPLDDGAVSGAGERVVTSPALRNNTLFFNTIIPNAAPCASSGSGWLMSLDFRTGMPEADSVYPVTDFNNDGQISVADAGYVGKEYQPPPCLGDSCDDDVPPGMPGQSGFIGDVRCTPGSGGGVVCDDINVGKIQREGRLTWQELVAD</sequence>
<dbReference type="STRING" id="494016.SAMN04487965_3512"/>
<evidence type="ECO:0000256" key="3">
    <source>
        <dbReference type="SAM" id="SignalP"/>
    </source>
</evidence>
<accession>A0A1M5HWE1</accession>
<keyword evidence="3" id="KW-0732">Signal</keyword>
<proteinExistence type="predicted"/>
<evidence type="ECO:0000256" key="2">
    <source>
        <dbReference type="ARBA" id="ARBA00022837"/>
    </source>
</evidence>
<dbReference type="InterPro" id="IPR008707">
    <property type="entry name" value="B-propeller_PilY1"/>
</dbReference>
<evidence type="ECO:0000259" key="4">
    <source>
        <dbReference type="PROSITE" id="PS50234"/>
    </source>
</evidence>
<dbReference type="PROSITE" id="PS50234">
    <property type="entry name" value="VWFA"/>
    <property type="match status" value="1"/>
</dbReference>
<dbReference type="Pfam" id="PF05567">
    <property type="entry name" value="T4P_PilY1"/>
    <property type="match status" value="1"/>
</dbReference>
<reference evidence="6" key="1">
    <citation type="submission" date="2016-11" db="EMBL/GenBank/DDBJ databases">
        <authorList>
            <person name="Varghese N."/>
            <person name="Submissions S."/>
        </authorList>
    </citation>
    <scope>NUCLEOTIDE SEQUENCE [LARGE SCALE GENOMIC DNA]</scope>
    <source>
        <strain evidence="6">CGMCC 1.7063</strain>
    </source>
</reference>
<dbReference type="Proteomes" id="UP000184170">
    <property type="component" value="Unassembled WGS sequence"/>
</dbReference>
<dbReference type="EMBL" id="FQVA01000008">
    <property type="protein sequence ID" value="SHG20182.1"/>
    <property type="molecule type" value="Genomic_DNA"/>
</dbReference>
<name>A0A1M5HWE1_9GAMM</name>
<dbReference type="Gene3D" id="3.40.50.410">
    <property type="entry name" value="von Willebrand factor, type A domain"/>
    <property type="match status" value="1"/>
</dbReference>
<keyword evidence="6" id="KW-1185">Reference proteome</keyword>
<feature type="domain" description="VWFA" evidence="4">
    <location>
        <begin position="50"/>
        <end position="330"/>
    </location>
</feature>
<dbReference type="RefSeq" id="WP_159436042.1">
    <property type="nucleotide sequence ID" value="NZ_FQVA01000008.1"/>
</dbReference>
<dbReference type="GO" id="GO:0046872">
    <property type="term" value="F:metal ion binding"/>
    <property type="evidence" value="ECO:0007669"/>
    <property type="project" value="UniProtKB-KW"/>
</dbReference>
<evidence type="ECO:0000313" key="6">
    <source>
        <dbReference type="Proteomes" id="UP000184170"/>
    </source>
</evidence>
<feature type="signal peptide" evidence="3">
    <location>
        <begin position="1"/>
        <end position="31"/>
    </location>
</feature>
<dbReference type="InterPro" id="IPR036465">
    <property type="entry name" value="vWFA_dom_sf"/>
</dbReference>
<protein>
    <submittedName>
        <fullName evidence="5">PilC beta-propeller domain-containing protein</fullName>
    </submittedName>
</protein>
<organism evidence="5 6">
    <name type="scientific">Microbulbifer donghaiensis</name>
    <dbReference type="NCBI Taxonomy" id="494016"/>
    <lineage>
        <taxon>Bacteria</taxon>
        <taxon>Pseudomonadati</taxon>
        <taxon>Pseudomonadota</taxon>
        <taxon>Gammaproteobacteria</taxon>
        <taxon>Cellvibrionales</taxon>
        <taxon>Microbulbiferaceae</taxon>
        <taxon>Microbulbifer</taxon>
    </lineage>
</organism>
<evidence type="ECO:0000256" key="1">
    <source>
        <dbReference type="ARBA" id="ARBA00022723"/>
    </source>
</evidence>
<gene>
    <name evidence="5" type="ORF">SAMN04487965_3512</name>
</gene>